<proteinExistence type="predicted"/>
<gene>
    <name evidence="3" type="ORF">P691DRAFT_790626</name>
</gene>
<dbReference type="PANTHER" id="PTHR44329:SF214">
    <property type="entry name" value="PROTEIN KINASE DOMAIN-CONTAINING PROTEIN"/>
    <property type="match status" value="1"/>
</dbReference>
<dbReference type="Gene3D" id="1.10.510.10">
    <property type="entry name" value="Transferase(Phosphotransferase) domain 1"/>
    <property type="match status" value="1"/>
</dbReference>
<evidence type="ECO:0000259" key="2">
    <source>
        <dbReference type="PROSITE" id="PS50011"/>
    </source>
</evidence>
<organism evidence="3 4">
    <name type="scientific">Macrolepiota fuliginosa MF-IS2</name>
    <dbReference type="NCBI Taxonomy" id="1400762"/>
    <lineage>
        <taxon>Eukaryota</taxon>
        <taxon>Fungi</taxon>
        <taxon>Dikarya</taxon>
        <taxon>Basidiomycota</taxon>
        <taxon>Agaricomycotina</taxon>
        <taxon>Agaricomycetes</taxon>
        <taxon>Agaricomycetidae</taxon>
        <taxon>Agaricales</taxon>
        <taxon>Agaricineae</taxon>
        <taxon>Agaricaceae</taxon>
        <taxon>Macrolepiota</taxon>
    </lineage>
</organism>
<sequence>MAYAQTSKVPIRGGRDPSNRLALAGIDKPLEDMVVRATPNHSYEGIISSATRRGSSPGIILKDVRNISGLWSPSGTSLMHSVYIALPNITHISIPPARGTENGETFGNTLNSHYLPVNKKRLGIIGNVYGYGGGSASGSSHTLGKPRSKMEENLEPLSVTSGPNQPLPTFICDLARTTWSRVAFSSAFSGAEAQLIANYLSMGSLCVQQLLHQANLGPRDGIHILDLLCRLVKSTKVYPQCYVLKGVKIEKDPFQGGGFADVYRGAYKGQTICVKVFRIFQKGDRTRILRNCVKEMLMWARLAHDNILPFYGIFCLDEVAQRLCLVSPWMKNGNLGEYLENNPNAPRMFLIQDVIDGLSYLHEMSIAHGDLKMQNVLISDYERALLTDFGLSIVVMTTSTGASSTAATGRTTAFTAPELIDDIEGEPLPTKGSDVWSFGCLCLEVFTGNRPYYRCKREVQIMRAIHRGEKPSQPRGGDDVCKALQGWLRDMVISCWETDPQKRPTFMDMLDILTVNMDQSDERPKASLRDSMGKSSFREDMRAQSGMEVDHVRVERLARCGISENLRVRTNKQAQILWRPLVDYLGKRTPTSVLLPSLRTSEGNEIASLLMFHALQKDLLASFLFKLLTSHDHWTSVSDTF</sequence>
<feature type="domain" description="Protein kinase" evidence="2">
    <location>
        <begin position="248"/>
        <end position="515"/>
    </location>
</feature>
<comment type="caution">
    <text evidence="3">The sequence shown here is derived from an EMBL/GenBank/DDBJ whole genome shotgun (WGS) entry which is preliminary data.</text>
</comment>
<feature type="region of interest" description="Disordered" evidence="1">
    <location>
        <begin position="1"/>
        <end position="20"/>
    </location>
</feature>
<dbReference type="SUPFAM" id="SSF56112">
    <property type="entry name" value="Protein kinase-like (PK-like)"/>
    <property type="match status" value="1"/>
</dbReference>
<dbReference type="InterPro" id="IPR001245">
    <property type="entry name" value="Ser-Thr/Tyr_kinase_cat_dom"/>
</dbReference>
<dbReference type="EMBL" id="MU151123">
    <property type="protein sequence ID" value="KAF9449681.1"/>
    <property type="molecule type" value="Genomic_DNA"/>
</dbReference>
<feature type="region of interest" description="Disordered" evidence="1">
    <location>
        <begin position="521"/>
        <end position="540"/>
    </location>
</feature>
<evidence type="ECO:0000313" key="4">
    <source>
        <dbReference type="Proteomes" id="UP000807342"/>
    </source>
</evidence>
<dbReference type="InterPro" id="IPR051681">
    <property type="entry name" value="Ser/Thr_Kinases-Pseudokinases"/>
</dbReference>
<dbReference type="PROSITE" id="PS00108">
    <property type="entry name" value="PROTEIN_KINASE_ST"/>
    <property type="match status" value="1"/>
</dbReference>
<dbReference type="Proteomes" id="UP000807342">
    <property type="component" value="Unassembled WGS sequence"/>
</dbReference>
<dbReference type="GO" id="GO:0005524">
    <property type="term" value="F:ATP binding"/>
    <property type="evidence" value="ECO:0007669"/>
    <property type="project" value="InterPro"/>
</dbReference>
<keyword evidence="3" id="KW-0808">Transferase</keyword>
<dbReference type="SMART" id="SM00220">
    <property type="entry name" value="S_TKc"/>
    <property type="match status" value="1"/>
</dbReference>
<dbReference type="InterPro" id="IPR000719">
    <property type="entry name" value="Prot_kinase_dom"/>
</dbReference>
<keyword evidence="3" id="KW-0418">Kinase</keyword>
<reference evidence="3" key="1">
    <citation type="submission" date="2020-11" db="EMBL/GenBank/DDBJ databases">
        <authorList>
            <consortium name="DOE Joint Genome Institute"/>
            <person name="Ahrendt S."/>
            <person name="Riley R."/>
            <person name="Andreopoulos W."/>
            <person name="Labutti K."/>
            <person name="Pangilinan J."/>
            <person name="Ruiz-Duenas F.J."/>
            <person name="Barrasa J.M."/>
            <person name="Sanchez-Garcia M."/>
            <person name="Camarero S."/>
            <person name="Miyauchi S."/>
            <person name="Serrano A."/>
            <person name="Linde D."/>
            <person name="Babiker R."/>
            <person name="Drula E."/>
            <person name="Ayuso-Fernandez I."/>
            <person name="Pacheco R."/>
            <person name="Padilla G."/>
            <person name="Ferreira P."/>
            <person name="Barriuso J."/>
            <person name="Kellner H."/>
            <person name="Castanera R."/>
            <person name="Alfaro M."/>
            <person name="Ramirez L."/>
            <person name="Pisabarro A.G."/>
            <person name="Kuo A."/>
            <person name="Tritt A."/>
            <person name="Lipzen A."/>
            <person name="He G."/>
            <person name="Yan M."/>
            <person name="Ng V."/>
            <person name="Cullen D."/>
            <person name="Martin F."/>
            <person name="Rosso M.-N."/>
            <person name="Henrissat B."/>
            <person name="Hibbett D."/>
            <person name="Martinez A.T."/>
            <person name="Grigoriev I.V."/>
        </authorList>
    </citation>
    <scope>NUCLEOTIDE SEQUENCE</scope>
    <source>
        <strain evidence="3">MF-IS2</strain>
    </source>
</reference>
<keyword evidence="4" id="KW-1185">Reference proteome</keyword>
<evidence type="ECO:0000313" key="3">
    <source>
        <dbReference type="EMBL" id="KAF9449681.1"/>
    </source>
</evidence>
<dbReference type="GO" id="GO:0004674">
    <property type="term" value="F:protein serine/threonine kinase activity"/>
    <property type="evidence" value="ECO:0007669"/>
    <property type="project" value="TreeGrafter"/>
</dbReference>
<dbReference type="PANTHER" id="PTHR44329">
    <property type="entry name" value="SERINE/THREONINE-PROTEIN KINASE TNNI3K-RELATED"/>
    <property type="match status" value="1"/>
</dbReference>
<dbReference type="PROSITE" id="PS50011">
    <property type="entry name" value="PROTEIN_KINASE_DOM"/>
    <property type="match status" value="1"/>
</dbReference>
<dbReference type="OrthoDB" id="4062651at2759"/>
<dbReference type="AlphaFoldDB" id="A0A9P5XH48"/>
<dbReference type="InterPro" id="IPR011009">
    <property type="entry name" value="Kinase-like_dom_sf"/>
</dbReference>
<dbReference type="Pfam" id="PF07714">
    <property type="entry name" value="PK_Tyr_Ser-Thr"/>
    <property type="match status" value="1"/>
</dbReference>
<dbReference type="InterPro" id="IPR008271">
    <property type="entry name" value="Ser/Thr_kinase_AS"/>
</dbReference>
<name>A0A9P5XH48_9AGAR</name>
<protein>
    <submittedName>
        <fullName evidence="3">Kinase-like protein</fullName>
    </submittedName>
</protein>
<evidence type="ECO:0000256" key="1">
    <source>
        <dbReference type="SAM" id="MobiDB-lite"/>
    </source>
</evidence>
<accession>A0A9P5XH48</accession>